<evidence type="ECO:0000256" key="1">
    <source>
        <dbReference type="ARBA" id="ARBA00004123"/>
    </source>
</evidence>
<name>A0A7H8QWM3_TALRU</name>
<feature type="region of interest" description="Disordered" evidence="6">
    <location>
        <begin position="442"/>
        <end position="465"/>
    </location>
</feature>
<evidence type="ECO:0000256" key="5">
    <source>
        <dbReference type="ARBA" id="ARBA00023242"/>
    </source>
</evidence>
<dbReference type="OrthoDB" id="5403573at2759"/>
<reference evidence="10" key="1">
    <citation type="submission" date="2020-06" db="EMBL/GenBank/DDBJ databases">
        <title>A chromosome-scale genome assembly of Talaromyces rugulosus W13939.</title>
        <authorList>
            <person name="Wang B."/>
            <person name="Guo L."/>
            <person name="Ye K."/>
            <person name="Wang L."/>
        </authorList>
    </citation>
    <scope>NUCLEOTIDE SEQUENCE [LARGE SCALE GENOMIC DNA]</scope>
    <source>
        <strain evidence="10">W13939</strain>
    </source>
</reference>
<feature type="region of interest" description="Disordered" evidence="6">
    <location>
        <begin position="524"/>
        <end position="544"/>
    </location>
</feature>
<keyword evidence="2" id="KW-0597">Phosphoprotein</keyword>
<feature type="compositionally biased region" description="Polar residues" evidence="6">
    <location>
        <begin position="1134"/>
        <end position="1146"/>
    </location>
</feature>
<evidence type="ECO:0000256" key="4">
    <source>
        <dbReference type="ARBA" id="ARBA00023163"/>
    </source>
</evidence>
<organism evidence="9 10">
    <name type="scientific">Talaromyces rugulosus</name>
    <name type="common">Penicillium rugulosum</name>
    <dbReference type="NCBI Taxonomy" id="121627"/>
    <lineage>
        <taxon>Eukaryota</taxon>
        <taxon>Fungi</taxon>
        <taxon>Dikarya</taxon>
        <taxon>Ascomycota</taxon>
        <taxon>Pezizomycotina</taxon>
        <taxon>Eurotiomycetes</taxon>
        <taxon>Eurotiomycetidae</taxon>
        <taxon>Eurotiales</taxon>
        <taxon>Trichocomaceae</taxon>
        <taxon>Talaromyces</taxon>
        <taxon>Talaromyces sect. Islandici</taxon>
    </lineage>
</organism>
<evidence type="ECO:0000313" key="10">
    <source>
        <dbReference type="Proteomes" id="UP000509510"/>
    </source>
</evidence>
<comment type="subcellular location">
    <subcellularLocation>
        <location evidence="1">Nucleus</location>
    </subcellularLocation>
</comment>
<dbReference type="Pfam" id="PF04182">
    <property type="entry name" value="B-block_TFIIIC"/>
    <property type="match status" value="1"/>
</dbReference>
<proteinExistence type="predicted"/>
<feature type="domain" description="Transcription factor tau subunit sfc3/Tfc3 C-terminal" evidence="8">
    <location>
        <begin position="1206"/>
        <end position="1628"/>
    </location>
</feature>
<keyword evidence="10" id="KW-1185">Reference proteome</keyword>
<evidence type="ECO:0000256" key="2">
    <source>
        <dbReference type="ARBA" id="ARBA00022553"/>
    </source>
</evidence>
<dbReference type="KEGG" id="trg:TRUGW13939_04971"/>
<dbReference type="InterPro" id="IPR046488">
    <property type="entry name" value="Sfc3/Tfc3_C"/>
</dbReference>
<dbReference type="GO" id="GO:0005634">
    <property type="term" value="C:nucleus"/>
    <property type="evidence" value="ECO:0007669"/>
    <property type="project" value="UniProtKB-SubCell"/>
</dbReference>
<dbReference type="Proteomes" id="UP000509510">
    <property type="component" value="Chromosome III"/>
</dbReference>
<keyword evidence="5" id="KW-0539">Nucleus</keyword>
<feature type="region of interest" description="Disordered" evidence="6">
    <location>
        <begin position="964"/>
        <end position="1003"/>
    </location>
</feature>
<feature type="compositionally biased region" description="Low complexity" evidence="6">
    <location>
        <begin position="736"/>
        <end position="755"/>
    </location>
</feature>
<dbReference type="InterPro" id="IPR035625">
    <property type="entry name" value="Tfc3-like_eWH"/>
</dbReference>
<dbReference type="GO" id="GO:0000127">
    <property type="term" value="C:transcription factor TFIIIC complex"/>
    <property type="evidence" value="ECO:0007669"/>
    <property type="project" value="InterPro"/>
</dbReference>
<evidence type="ECO:0000313" key="9">
    <source>
        <dbReference type="EMBL" id="QKX57851.1"/>
    </source>
</evidence>
<dbReference type="Gene3D" id="1.10.10.10">
    <property type="entry name" value="Winged helix-like DNA-binding domain superfamily/Winged helix DNA-binding domain"/>
    <property type="match status" value="1"/>
</dbReference>
<dbReference type="Pfam" id="PF20222">
    <property type="entry name" value="DUF6581"/>
    <property type="match status" value="1"/>
</dbReference>
<accession>A0A7H8QWM3</accession>
<dbReference type="PANTHER" id="PTHR15180:SF1">
    <property type="entry name" value="GENERAL TRANSCRIPTION FACTOR 3C POLYPEPTIDE 1"/>
    <property type="match status" value="1"/>
</dbReference>
<dbReference type="InterPro" id="IPR036388">
    <property type="entry name" value="WH-like_DNA-bd_sf"/>
</dbReference>
<feature type="compositionally biased region" description="Basic residues" evidence="6">
    <location>
        <begin position="1118"/>
        <end position="1130"/>
    </location>
</feature>
<dbReference type="PANTHER" id="PTHR15180">
    <property type="entry name" value="GENERAL TRANSCRIPTION FACTOR 3C POLYPEPTIDE 1"/>
    <property type="match status" value="1"/>
</dbReference>
<dbReference type="GO" id="GO:0003677">
    <property type="term" value="F:DNA binding"/>
    <property type="evidence" value="ECO:0007669"/>
    <property type="project" value="UniProtKB-KW"/>
</dbReference>
<keyword evidence="3" id="KW-0238">DNA-binding</keyword>
<dbReference type="RefSeq" id="XP_035344029.1">
    <property type="nucleotide sequence ID" value="XM_035488136.1"/>
</dbReference>
<feature type="compositionally biased region" description="Polar residues" evidence="6">
    <location>
        <begin position="681"/>
        <end position="690"/>
    </location>
</feature>
<feature type="domain" description="B-block binding subunit of TFIIIC" evidence="7">
    <location>
        <begin position="118"/>
        <end position="186"/>
    </location>
</feature>
<dbReference type="InterPro" id="IPR044210">
    <property type="entry name" value="Tfc3-like"/>
</dbReference>
<feature type="region of interest" description="Disordered" evidence="6">
    <location>
        <begin position="646"/>
        <end position="784"/>
    </location>
</feature>
<sequence length="1677" mass="188747">MAGAIKDLVELLLTEIAIQGTDGASLVQIWEWVLSFYRAEISNPSEFQLDHALKEDLWQWLTLNPEISVGRDRQYNNLTLSQVEAGDTQAPDLRFFVSEDRTWRALTGHERDDTRVPASEFDLLSIIASCRAEGILQTDLVRRSGQDSRSVPKRTDALHTKGYIEKRPVQARSAKTSLCVFSRFARSASVTAVPVAPTGSQESAFVLDIDAFAQSIFRVLKQHQIISRNDLKEELGLKDHWRWRNLSKAVRKFEAIGCLRRVRARSQFHDTMKAFHPCILLVREPTDADMKLFKSDYKTLFSSMDQESADQDAEDLEEPSELQTLEHVGIRWTPDISVPNLIVDIIDRSGTAGRTNAQIIKEGFGRIFRRPSENTLSRLTEGWQLSQPPHLRHSAVVRDTAQSGTVTHFVHYIYPSFKVLVDRGQADWEAVTFRPRDARSSKLVMPAPDAPSNTDKDGLAPFKGPRGKTTERDFYCVVASKGISSYSVTKSDPVATVKEDGQFAASFQREYGRTFDTEIIQEPRETSPVVEEVPQDDDAPSFQRIPASNRLGKLSKSDKIEAELAKGARPAREVFAAFGLDDSWTHVAVRLMERPGAGVFVTAKGKARPAGKKQGRPKESRIAVFKSTVLVEFLKATAPPVEEPVEIEPPTVTAAPDTITQPAPIPAEESSNVPSDRRGSTDTQPQTLESSAVPADVMDIADQTVTPAESEQPGLSERVDQTQTAQLPRDTPVEETTAGAISSTTATPARAAETPLSEDIKPTAPLSQPRIAFPKSRRSDKDGSVARLRRSIIMTLIEQAGGAFPSSSELWHAFASVWIRQHNHSETPDSRTVKGAVKYLVDAGKLRQLTFSGRTPKGEMVTRSIVMKTDLDPSDPLVMSLQDAILKSNYYVPKNIDLDPNIAKIVRGGSSAAVSATYPKVTPVEPSITVQLKNKPAFVVALEKRREESLQKRLQQPVRLMGLQRKGKASNSKGITSFARPKTKKRRRVDSMSSQQGREEGTDYELPRAPMETTLLKHRLSQPLDRALAEVKRQKRESLGTESPYRRFVGEIDYVSQWERINQNANQLEIPPFSDPYQYTDNLSYVHHTIDEPFEQAPIDGMIQFDVDGAPRRRFRRTTAVKARRQRRPAVAKTTPSQESQAQVSNEPEEYEMPLEYMVSQDYEPFVGPPPEDVSTLLDPQLQEATSPQVVDPTKPPMARRRRKGLRELGPRFIERLRYAIVVVRTVAGGPYGKMVDWEHVVRAFPLEDSGLVRQNGKLLLNRDRRQLAQMQEDIRDILLEEYRKPNCSLPSVDFNHLENYDWDALTTWAATQYYSPSAREVPNLPGSRAQFDRLHEYRVFQPNDQFESIYTQNPSITIAKREGMYSARPFVHTTSKRKKLDGQRKRDEMDTAKSWILSNIIAKDQTYNPVEAKEKLSAFSIDVMDECVKEFVRDRVIMQENRGRVIPGRNYSLTENFYHTFGRRRAVDIDMLKQAAKTKQDLDADFKRDGFSQFKYTAVDGEALAILALAADGRVHIHPSNPPSDPTGLTEGNYETRALDKAKFKFDMVVAPDSQRYEYGNPVRDVISSHPIPVMEHDKTDQPTLLKKPPLWVDINGNVNHDMWQSVVASVVGILAVRTNIPAQGIREQLQGYLAIWDVERTLSWLEGVGLASKVDRQEGDAVWKARGYWWLVLNS</sequence>
<dbReference type="GO" id="GO:0042791">
    <property type="term" value="P:5S class rRNA transcription by RNA polymerase III"/>
    <property type="evidence" value="ECO:0007669"/>
    <property type="project" value="TreeGrafter"/>
</dbReference>
<dbReference type="CDD" id="cd16169">
    <property type="entry name" value="Tau138_eWH"/>
    <property type="match status" value="1"/>
</dbReference>
<dbReference type="InterPro" id="IPR007309">
    <property type="entry name" value="TFIIIC_Bblock-bd"/>
</dbReference>
<protein>
    <submittedName>
        <fullName evidence="9">Uncharacterized protein</fullName>
    </submittedName>
</protein>
<evidence type="ECO:0000259" key="7">
    <source>
        <dbReference type="Pfam" id="PF04182"/>
    </source>
</evidence>
<evidence type="ECO:0000256" key="6">
    <source>
        <dbReference type="SAM" id="MobiDB-lite"/>
    </source>
</evidence>
<dbReference type="GO" id="GO:0006384">
    <property type="term" value="P:transcription initiation at RNA polymerase III promoter"/>
    <property type="evidence" value="ECO:0007669"/>
    <property type="project" value="InterPro"/>
</dbReference>
<gene>
    <name evidence="9" type="ORF">TRUGW13939_04971</name>
</gene>
<evidence type="ECO:0000256" key="3">
    <source>
        <dbReference type="ARBA" id="ARBA00023125"/>
    </source>
</evidence>
<keyword evidence="4" id="KW-0804">Transcription</keyword>
<dbReference type="EMBL" id="CP055900">
    <property type="protein sequence ID" value="QKX57851.1"/>
    <property type="molecule type" value="Genomic_DNA"/>
</dbReference>
<evidence type="ECO:0000259" key="8">
    <source>
        <dbReference type="Pfam" id="PF20222"/>
    </source>
</evidence>
<feature type="region of interest" description="Disordered" evidence="6">
    <location>
        <begin position="1118"/>
        <end position="1150"/>
    </location>
</feature>
<dbReference type="GeneID" id="55992469"/>